<keyword evidence="1" id="KW-0812">Transmembrane</keyword>
<dbReference type="RefSeq" id="WP_205095819.1">
    <property type="nucleotide sequence ID" value="NZ_DYVX01000077.1"/>
</dbReference>
<keyword evidence="5" id="KW-1185">Reference proteome</keyword>
<reference evidence="3 5" key="3">
    <citation type="journal article" date="2021" name="Sci. Rep.">
        <title>The distribution of antibiotic resistance genes in chicken gut microbiota commensals.</title>
        <authorList>
            <person name="Juricova H."/>
            <person name="Matiasovicova J."/>
            <person name="Kubasova T."/>
            <person name="Cejkova D."/>
            <person name="Rychlik I."/>
        </authorList>
    </citation>
    <scope>NUCLEOTIDE SEQUENCE [LARGE SCALE GENOMIC DNA]</scope>
    <source>
        <strain evidence="3 5">An772</strain>
    </source>
</reference>
<reference evidence="2" key="4">
    <citation type="submission" date="2021-09" db="EMBL/GenBank/DDBJ databases">
        <authorList>
            <person name="Gilroy R."/>
        </authorList>
    </citation>
    <scope>NUCLEOTIDE SEQUENCE</scope>
    <source>
        <strain evidence="2">CHK55-1828</strain>
    </source>
</reference>
<dbReference type="EMBL" id="JACLYZ010000023">
    <property type="protein sequence ID" value="MBM6735620.1"/>
    <property type="molecule type" value="Genomic_DNA"/>
</dbReference>
<evidence type="ECO:0000256" key="1">
    <source>
        <dbReference type="SAM" id="Phobius"/>
    </source>
</evidence>
<reference evidence="2" key="2">
    <citation type="journal article" date="2021" name="PeerJ">
        <title>Extensive microbial diversity within the chicken gut microbiome revealed by metagenomics and culture.</title>
        <authorList>
            <person name="Gilroy R."/>
            <person name="Ravi A."/>
            <person name="Getino M."/>
            <person name="Pursley I."/>
            <person name="Horton D.L."/>
            <person name="Alikhan N.F."/>
            <person name="Baker D."/>
            <person name="Gharbi K."/>
            <person name="Hall N."/>
            <person name="Watson M."/>
            <person name="Adriaenssens E.M."/>
            <person name="Foster-Nyarko E."/>
            <person name="Jarju S."/>
            <person name="Secka A."/>
            <person name="Antonio M."/>
            <person name="Oren A."/>
            <person name="Chaudhuri R.R."/>
            <person name="La Ragione R."/>
            <person name="Hildebrand F."/>
            <person name="Pallen M.J."/>
        </authorList>
    </citation>
    <scope>NUCLEOTIDE SEQUENCE</scope>
    <source>
        <strain evidence="2">CHK55-1828</strain>
    </source>
</reference>
<evidence type="ECO:0000313" key="4">
    <source>
        <dbReference type="Proteomes" id="UP000717835"/>
    </source>
</evidence>
<dbReference type="Proteomes" id="UP000717835">
    <property type="component" value="Unassembled WGS sequence"/>
</dbReference>
<reference evidence="3" key="1">
    <citation type="submission" date="2020-08" db="EMBL/GenBank/DDBJ databases">
        <authorList>
            <person name="Cejkova D."/>
            <person name="Kubasova T."/>
            <person name="Jahodarova E."/>
            <person name="Rychlik I."/>
        </authorList>
    </citation>
    <scope>NUCLEOTIDE SEQUENCE</scope>
    <source>
        <strain evidence="3">An772</strain>
    </source>
</reference>
<feature type="transmembrane region" description="Helical" evidence="1">
    <location>
        <begin position="35"/>
        <end position="58"/>
    </location>
</feature>
<accession>A0A921LCB3</accession>
<evidence type="ECO:0000313" key="5">
    <source>
        <dbReference type="Proteomes" id="UP000766986"/>
    </source>
</evidence>
<dbReference type="Proteomes" id="UP000766986">
    <property type="component" value="Unassembled WGS sequence"/>
</dbReference>
<evidence type="ECO:0008006" key="6">
    <source>
        <dbReference type="Google" id="ProtNLM"/>
    </source>
</evidence>
<dbReference type="EMBL" id="DYVX01000077">
    <property type="protein sequence ID" value="HJF92620.1"/>
    <property type="molecule type" value="Genomic_DNA"/>
</dbReference>
<keyword evidence="1" id="KW-0472">Membrane</keyword>
<gene>
    <name evidence="3" type="ORF">H7U35_10375</name>
    <name evidence="2" type="ORF">K8W02_09600</name>
</gene>
<comment type="caution">
    <text evidence="2">The sequence shown here is derived from an EMBL/GenBank/DDBJ whole genome shotgun (WGS) entry which is preliminary data.</text>
</comment>
<feature type="transmembrane region" description="Helical" evidence="1">
    <location>
        <begin position="12"/>
        <end position="29"/>
    </location>
</feature>
<organism evidence="2 4">
    <name type="scientific">Mediterranea massiliensis</name>
    <dbReference type="NCBI Taxonomy" id="1841865"/>
    <lineage>
        <taxon>Bacteria</taxon>
        <taxon>Pseudomonadati</taxon>
        <taxon>Bacteroidota</taxon>
        <taxon>Bacteroidia</taxon>
        <taxon>Bacteroidales</taxon>
        <taxon>Bacteroidaceae</taxon>
        <taxon>Mediterranea</taxon>
    </lineage>
</organism>
<dbReference type="AlphaFoldDB" id="A0A921LCB3"/>
<keyword evidence="1" id="KW-1133">Transmembrane helix</keyword>
<evidence type="ECO:0000313" key="2">
    <source>
        <dbReference type="EMBL" id="HJF92620.1"/>
    </source>
</evidence>
<evidence type="ECO:0000313" key="3">
    <source>
        <dbReference type="EMBL" id="MBM6735620.1"/>
    </source>
</evidence>
<protein>
    <recommendedName>
        <fullName evidence="6">DUF2892 domain-containing protein</fullName>
    </recommendedName>
</protein>
<name>A0A921LCB3_9BACT</name>
<sequence>MKNLLLKNWDFVRTLRLLIGLGVGGYAAWAGDYFLATLGGLFIIQAVFNLSCCGSGGCSVASQKKTLYQDVIKPYHPDASHK</sequence>
<proteinExistence type="predicted"/>